<dbReference type="Proteomes" id="UP001163823">
    <property type="component" value="Chromosome 2"/>
</dbReference>
<organism evidence="1 2">
    <name type="scientific">Quillaja saponaria</name>
    <name type="common">Soap bark tree</name>
    <dbReference type="NCBI Taxonomy" id="32244"/>
    <lineage>
        <taxon>Eukaryota</taxon>
        <taxon>Viridiplantae</taxon>
        <taxon>Streptophyta</taxon>
        <taxon>Embryophyta</taxon>
        <taxon>Tracheophyta</taxon>
        <taxon>Spermatophyta</taxon>
        <taxon>Magnoliopsida</taxon>
        <taxon>eudicotyledons</taxon>
        <taxon>Gunneridae</taxon>
        <taxon>Pentapetalae</taxon>
        <taxon>rosids</taxon>
        <taxon>fabids</taxon>
        <taxon>Fabales</taxon>
        <taxon>Quillajaceae</taxon>
        <taxon>Quillaja</taxon>
    </lineage>
</organism>
<dbReference type="AlphaFoldDB" id="A0AAD7QBR5"/>
<dbReference type="EMBL" id="JARAOO010000002">
    <property type="protein sequence ID" value="KAJ7978596.1"/>
    <property type="molecule type" value="Genomic_DNA"/>
</dbReference>
<gene>
    <name evidence="1" type="ORF">O6P43_002102</name>
</gene>
<comment type="caution">
    <text evidence="1">The sequence shown here is derived from an EMBL/GenBank/DDBJ whole genome shotgun (WGS) entry which is preliminary data.</text>
</comment>
<dbReference type="Pfam" id="PF14223">
    <property type="entry name" value="Retrotran_gag_2"/>
    <property type="match status" value="1"/>
</dbReference>
<proteinExistence type="predicted"/>
<keyword evidence="2" id="KW-1185">Reference proteome</keyword>
<evidence type="ECO:0000313" key="2">
    <source>
        <dbReference type="Proteomes" id="UP001163823"/>
    </source>
</evidence>
<protein>
    <submittedName>
        <fullName evidence="1">U6 small nuclear RNA (Adenine-(43)-N(6))-methyltransferase</fullName>
    </submittedName>
</protein>
<name>A0AAD7QBR5_QUISA</name>
<reference evidence="1" key="1">
    <citation type="journal article" date="2023" name="Science">
        <title>Elucidation of the pathway for biosynthesis of saponin adjuvants from the soapbark tree.</title>
        <authorList>
            <person name="Reed J."/>
            <person name="Orme A."/>
            <person name="El-Demerdash A."/>
            <person name="Owen C."/>
            <person name="Martin L.B.B."/>
            <person name="Misra R.C."/>
            <person name="Kikuchi S."/>
            <person name="Rejzek M."/>
            <person name="Martin A.C."/>
            <person name="Harkess A."/>
            <person name="Leebens-Mack J."/>
            <person name="Louveau T."/>
            <person name="Stephenson M.J."/>
            <person name="Osbourn A."/>
        </authorList>
    </citation>
    <scope>NUCLEOTIDE SEQUENCE</scope>
    <source>
        <strain evidence="1">S10</strain>
    </source>
</reference>
<sequence>MLEESEYSENRINLSGNIDRDVATSPQLSLDLPVWEHRNYHGPPILLGVVKDGEKFDFCQDLWEVVNGSEVMQPVTEDANGILQKWKIKVDKAMFALKTTIDEEVLEHIRDAKTLKEAWDTLATLFSKKNSTRLQLLEKFRGFVAAVQGWPNQPSLVEFENLLTGQEAMTKQMGGVSLKGEEEALYANQGRGYSKQHTTDRYNKNNDEIICVAKLTRRLLGASLWDMTAKEKGGNAVILQQESATHLEMWYVFKLGSGAISWYSKRQPTVSLSTTEAEYRSAAMDSSRKHLAYIVAEESMSTN</sequence>
<dbReference type="PANTHER" id="PTHR47481">
    <property type="match status" value="1"/>
</dbReference>
<dbReference type="KEGG" id="qsa:O6P43_002102"/>
<evidence type="ECO:0000313" key="1">
    <source>
        <dbReference type="EMBL" id="KAJ7978596.1"/>
    </source>
</evidence>
<dbReference type="PANTHER" id="PTHR47481:SF36">
    <property type="entry name" value="CCHC-TYPE DOMAIN-CONTAINING PROTEIN"/>
    <property type="match status" value="1"/>
</dbReference>
<accession>A0AAD7QBR5</accession>